<protein>
    <recommendedName>
        <fullName evidence="3">Lipid-A-disaccharide synthase</fullName>
    </recommendedName>
</protein>
<dbReference type="EMBL" id="JAUOQO010000798">
    <property type="protein sequence ID" value="MDO6575517.1"/>
    <property type="molecule type" value="Genomic_DNA"/>
</dbReference>
<keyword evidence="2" id="KW-1185">Reference proteome</keyword>
<name>A0AAW7YX36_9STAP</name>
<dbReference type="GO" id="GO:0016020">
    <property type="term" value="C:membrane"/>
    <property type="evidence" value="ECO:0007669"/>
    <property type="project" value="GOC"/>
</dbReference>
<comment type="caution">
    <text evidence="1">The sequence shown here is derived from an EMBL/GenBank/DDBJ whole genome shotgun (WGS) entry which is preliminary data.</text>
</comment>
<evidence type="ECO:0000313" key="2">
    <source>
        <dbReference type="Proteomes" id="UP001170310"/>
    </source>
</evidence>
<evidence type="ECO:0008006" key="3">
    <source>
        <dbReference type="Google" id="ProtNLM"/>
    </source>
</evidence>
<dbReference type="GO" id="GO:0008915">
    <property type="term" value="F:lipid-A-disaccharide synthase activity"/>
    <property type="evidence" value="ECO:0007669"/>
    <property type="project" value="InterPro"/>
</dbReference>
<proteinExistence type="predicted"/>
<feature type="non-terminal residue" evidence="1">
    <location>
        <position position="81"/>
    </location>
</feature>
<dbReference type="Pfam" id="PF02684">
    <property type="entry name" value="LpxB"/>
    <property type="match status" value="1"/>
</dbReference>
<dbReference type="GO" id="GO:0009245">
    <property type="term" value="P:lipid A biosynthetic process"/>
    <property type="evidence" value="ECO:0007669"/>
    <property type="project" value="InterPro"/>
</dbReference>
<dbReference type="AlphaFoldDB" id="A0AAW7YX36"/>
<accession>A0AAW7YX36</accession>
<organism evidence="1 2">
    <name type="scientific">Staphylococcus pasteuri_A</name>
    <dbReference type="NCBI Taxonomy" id="3062664"/>
    <lineage>
        <taxon>Bacteria</taxon>
        <taxon>Bacillati</taxon>
        <taxon>Bacillota</taxon>
        <taxon>Bacilli</taxon>
        <taxon>Bacillales</taxon>
        <taxon>Staphylococcaceae</taxon>
        <taxon>Staphylococcus</taxon>
    </lineage>
</organism>
<dbReference type="InterPro" id="IPR003835">
    <property type="entry name" value="Glyco_trans_19"/>
</dbReference>
<sequence length="81" mass="9030">GLNPEHKVLAILPGSRNAEVGLLSPVFFESAKRLVKQFPGLQLVAPLVNQRRREQFEALIEEHALDLDIKIVDGQARTVMT</sequence>
<dbReference type="RefSeq" id="WP_303522617.1">
    <property type="nucleotide sequence ID" value="NZ_JAUOQO010000798.1"/>
</dbReference>
<reference evidence="1" key="1">
    <citation type="submission" date="2023-07" db="EMBL/GenBank/DDBJ databases">
        <title>Genome content predicts the carbon catabolic preferences of heterotrophic bacteria.</title>
        <authorList>
            <person name="Gralka M."/>
        </authorList>
    </citation>
    <scope>NUCLEOTIDE SEQUENCE</scope>
    <source>
        <strain evidence="1">E2R20</strain>
    </source>
</reference>
<evidence type="ECO:0000313" key="1">
    <source>
        <dbReference type="EMBL" id="MDO6575517.1"/>
    </source>
</evidence>
<dbReference type="Proteomes" id="UP001170310">
    <property type="component" value="Unassembled WGS sequence"/>
</dbReference>
<gene>
    <name evidence="1" type="ORF">Q4528_15495</name>
</gene>
<feature type="non-terminal residue" evidence="1">
    <location>
        <position position="1"/>
    </location>
</feature>